<protein>
    <submittedName>
        <fullName evidence="4">Metal resistance protein YCF1</fullName>
    </submittedName>
</protein>
<feature type="compositionally biased region" description="Basic and acidic residues" evidence="2">
    <location>
        <begin position="26"/>
        <end position="37"/>
    </location>
</feature>
<feature type="compositionally biased region" description="Basic and acidic residues" evidence="2">
    <location>
        <begin position="1043"/>
        <end position="1068"/>
    </location>
</feature>
<reference evidence="4 5" key="1">
    <citation type="submission" date="2015-07" db="EMBL/GenBank/DDBJ databases">
        <authorList>
            <person name="Noorani M."/>
        </authorList>
    </citation>
    <scope>NUCLEOTIDE SEQUENCE [LARGE SCALE GENOMIC DNA]</scope>
    <source>
        <strain evidence="4">BBA 69670</strain>
    </source>
</reference>
<evidence type="ECO:0000313" key="5">
    <source>
        <dbReference type="Proteomes" id="UP000044841"/>
    </source>
</evidence>
<evidence type="ECO:0000256" key="3">
    <source>
        <dbReference type="SAM" id="Phobius"/>
    </source>
</evidence>
<proteinExistence type="predicted"/>
<evidence type="ECO:0000313" key="4">
    <source>
        <dbReference type="EMBL" id="CUA74370.1"/>
    </source>
</evidence>
<keyword evidence="3" id="KW-0472">Membrane</keyword>
<keyword evidence="1" id="KW-0175">Coiled coil</keyword>
<feature type="region of interest" description="Disordered" evidence="2">
    <location>
        <begin position="1013"/>
        <end position="1076"/>
    </location>
</feature>
<keyword evidence="5" id="KW-1185">Reference proteome</keyword>
<dbReference type="EMBL" id="CYGV01001435">
    <property type="protein sequence ID" value="CUA74370.1"/>
    <property type="molecule type" value="Genomic_DNA"/>
</dbReference>
<feature type="region of interest" description="Disordered" evidence="2">
    <location>
        <begin position="947"/>
        <end position="971"/>
    </location>
</feature>
<feature type="coiled-coil region" evidence="1">
    <location>
        <begin position="612"/>
        <end position="653"/>
    </location>
</feature>
<feature type="compositionally biased region" description="Basic residues" evidence="2">
    <location>
        <begin position="1"/>
        <end position="10"/>
    </location>
</feature>
<evidence type="ECO:0000256" key="1">
    <source>
        <dbReference type="SAM" id="Coils"/>
    </source>
</evidence>
<dbReference type="AlphaFoldDB" id="A0A0K6G7B6"/>
<keyword evidence="3" id="KW-1133">Transmembrane helix</keyword>
<sequence>MSYRPLKRLRTSTSTKPTLSPLFEGDNGRQDQEDTSRRSRPSRAWLASGRDPDEVFALLDMMVEWKRHEEQEELKRKNEMEREREREIYFSVTKDEQMLSDAEGVKRFQIFEERVRSLDLKLQSFQNAVGQLGSGVGLLNAARHLKDRLAQLEALFRRNVRFYMHLGDKGTYLTPFSLAAELFGEIPHPPMNKSTSDGPTQGATKRRSVINPVAPYNAPIIENLPNELQLLAGNLKTLLDRLNEVPEFTDEAVNSPIKAFQDDLQYRFSCLREFEEQIKVLAVARYINDLTEDLGSHMDNMKNSLNIFIDVGVPTIRFYQTHAATGLQNLSTVATFLSGVTATTLQFSYQSRGQLLPDSVNALWISSLVLSIASAINSQLAYHWRVAMYRSPNHYVPGWVSIWITHTPLFFLVISVIAFSIGLCAFTYSSDQSRAVSTLVTAFTAVTSLALLCVGLWFGSERLAYTHTGGSRWLLPVLKEHMGNAKNSTGSALNFFKEYISKVAQWNTPRNAEAEEPRTEEPHEESLTIVSGAALSAGLQERNVGLNSDGNPNRNPVGGIPLPHAPGELPSDIPPRERLRRAFRRSNTAANRALVNRVMEMGKGVETLTAKVASFELDKSMLRDRIDALEDANENVEKAMRQMNANLNTQEHHIAYLQSLLRINNAASHTKLPPDLLDADADPNLALDDTDVISLTVDEDRVQRDGTLKQVVYKCLCEMCGVPHFHDLCYMIFPGVDEGNPSWPSTTNEKGERCPYMRLDYNKPFDDPRNWAQLTLWADHVMNHGASVMPEAAALLSKLSIEQVRTACKLRFQYLRKDFKSKVKKFAEVQVQATANENSLPIDPILQPPNAPQIPPVDPPYPATSIPELRSRAKGKSKLRAAKRERLTGDAAKFQAPKYDSYFQPGAMSDDEDKYNLVDGVWVKVPNLFESREYDFISEECRDAVDAVPNPSEKSRPTPRVRGLPKPGPPRKAVSVPWALRAWMINSRVLAANTWLADGLVLANGVAWGDASEPALRKSGYGSKKRRHLEENQAGPSNVLIESARKARRAMEEAKRQAEGVGEQPEREEPMEDDTN</sequence>
<accession>A0A0K6G7B6</accession>
<dbReference type="Proteomes" id="UP000044841">
    <property type="component" value="Unassembled WGS sequence"/>
</dbReference>
<feature type="transmembrane region" description="Helical" evidence="3">
    <location>
        <begin position="435"/>
        <end position="458"/>
    </location>
</feature>
<feature type="transmembrane region" description="Helical" evidence="3">
    <location>
        <begin position="362"/>
        <end position="382"/>
    </location>
</feature>
<keyword evidence="3" id="KW-0812">Transmembrane</keyword>
<feature type="region of interest" description="Disordered" evidence="2">
    <location>
        <begin position="1"/>
        <end position="45"/>
    </location>
</feature>
<name>A0A0K6G7B6_9AGAM</name>
<evidence type="ECO:0000256" key="2">
    <source>
        <dbReference type="SAM" id="MobiDB-lite"/>
    </source>
</evidence>
<organism evidence="4 5">
    <name type="scientific">Rhizoctonia solani</name>
    <dbReference type="NCBI Taxonomy" id="456999"/>
    <lineage>
        <taxon>Eukaryota</taxon>
        <taxon>Fungi</taxon>
        <taxon>Dikarya</taxon>
        <taxon>Basidiomycota</taxon>
        <taxon>Agaricomycotina</taxon>
        <taxon>Agaricomycetes</taxon>
        <taxon>Cantharellales</taxon>
        <taxon>Ceratobasidiaceae</taxon>
        <taxon>Rhizoctonia</taxon>
    </lineage>
</organism>
<feature type="transmembrane region" description="Helical" evidence="3">
    <location>
        <begin position="402"/>
        <end position="428"/>
    </location>
</feature>
<gene>
    <name evidence="4" type="ORF">RSOLAG22IIIB_11158</name>
</gene>
<feature type="compositionally biased region" description="Low complexity" evidence="2">
    <location>
        <begin position="11"/>
        <end position="22"/>
    </location>
</feature>